<keyword evidence="2" id="KW-1185">Reference proteome</keyword>
<comment type="caution">
    <text evidence="1">The sequence shown here is derived from an EMBL/GenBank/DDBJ whole genome shotgun (WGS) entry which is preliminary data.</text>
</comment>
<evidence type="ECO:0000313" key="2">
    <source>
        <dbReference type="Proteomes" id="UP000076962"/>
    </source>
</evidence>
<dbReference type="EMBL" id="LUTY01001304">
    <property type="protein sequence ID" value="OAD21912.1"/>
    <property type="molecule type" value="Genomic_DNA"/>
</dbReference>
<organism evidence="1 2">
    <name type="scientific">Candidatus Thiomargarita nelsonii</name>
    <dbReference type="NCBI Taxonomy" id="1003181"/>
    <lineage>
        <taxon>Bacteria</taxon>
        <taxon>Pseudomonadati</taxon>
        <taxon>Pseudomonadota</taxon>
        <taxon>Gammaproteobacteria</taxon>
        <taxon>Thiotrichales</taxon>
        <taxon>Thiotrichaceae</taxon>
        <taxon>Thiomargarita</taxon>
    </lineage>
</organism>
<accession>A0A176S1G6</accession>
<dbReference type="Proteomes" id="UP000076962">
    <property type="component" value="Unassembled WGS sequence"/>
</dbReference>
<proteinExistence type="predicted"/>
<protein>
    <submittedName>
        <fullName evidence="1">Two-component system sensor histidine kinase/response regulator</fullName>
    </submittedName>
</protein>
<sequence>MYNGVYEITFYAEESLGNISASEPITVLVSGGVDSPKTSSVNIQVAKVSYQRGEHFQAQLIEELAWGYDLYAAVLLPDGNFFALRDMNKLAGVNEPKKWIGERTFHTPVTLFDLTLPESLPTGQYCLYGILSPEKELVLETLPLWVWTERCFEVF</sequence>
<gene>
    <name evidence="1" type="ORF">THIOM_002310</name>
</gene>
<keyword evidence="1" id="KW-0418">Kinase</keyword>
<keyword evidence="1" id="KW-0808">Transferase</keyword>
<dbReference type="GO" id="GO:0016301">
    <property type="term" value="F:kinase activity"/>
    <property type="evidence" value="ECO:0007669"/>
    <property type="project" value="UniProtKB-KW"/>
</dbReference>
<evidence type="ECO:0000313" key="1">
    <source>
        <dbReference type="EMBL" id="OAD21912.1"/>
    </source>
</evidence>
<reference evidence="1 2" key="1">
    <citation type="submission" date="2016-05" db="EMBL/GenBank/DDBJ databases">
        <title>Single-cell genome of chain-forming Candidatus Thiomargarita nelsonii and comparison to other large sulfur-oxidizing bacteria.</title>
        <authorList>
            <person name="Winkel M."/>
            <person name="Salman V."/>
            <person name="Woyke T."/>
            <person name="Schulz-Vogt H."/>
            <person name="Richter M."/>
            <person name="Flood B."/>
            <person name="Bailey J."/>
            <person name="Amann R."/>
            <person name="Mussmann M."/>
        </authorList>
    </citation>
    <scope>NUCLEOTIDE SEQUENCE [LARGE SCALE GENOMIC DNA]</scope>
    <source>
        <strain evidence="1 2">THI036</strain>
    </source>
</reference>
<name>A0A176S1G6_9GAMM</name>
<dbReference type="AlphaFoldDB" id="A0A176S1G6"/>